<keyword evidence="2" id="KW-0812">Transmembrane</keyword>
<name>A0A1G6VFK5_9PSEU</name>
<keyword evidence="2" id="KW-1133">Transmembrane helix</keyword>
<feature type="transmembrane region" description="Helical" evidence="2">
    <location>
        <begin position="72"/>
        <end position="91"/>
    </location>
</feature>
<feature type="transmembrane region" description="Helical" evidence="2">
    <location>
        <begin position="12"/>
        <end position="36"/>
    </location>
</feature>
<protein>
    <submittedName>
        <fullName evidence="3">Uncharacterized protein</fullName>
    </submittedName>
</protein>
<feature type="transmembrane region" description="Helical" evidence="2">
    <location>
        <begin position="103"/>
        <end position="123"/>
    </location>
</feature>
<keyword evidence="2" id="KW-0472">Membrane</keyword>
<organism evidence="3 4">
    <name type="scientific">Prauserella marina</name>
    <dbReference type="NCBI Taxonomy" id="530584"/>
    <lineage>
        <taxon>Bacteria</taxon>
        <taxon>Bacillati</taxon>
        <taxon>Actinomycetota</taxon>
        <taxon>Actinomycetes</taxon>
        <taxon>Pseudonocardiales</taxon>
        <taxon>Pseudonocardiaceae</taxon>
        <taxon>Prauserella</taxon>
    </lineage>
</organism>
<feature type="region of interest" description="Disordered" evidence="1">
    <location>
        <begin position="187"/>
        <end position="232"/>
    </location>
</feature>
<gene>
    <name evidence="3" type="ORF">SAMN05421630_109199</name>
</gene>
<feature type="compositionally biased region" description="Low complexity" evidence="1">
    <location>
        <begin position="217"/>
        <end position="232"/>
    </location>
</feature>
<feature type="transmembrane region" description="Helical" evidence="2">
    <location>
        <begin position="155"/>
        <end position="179"/>
    </location>
</feature>
<evidence type="ECO:0000256" key="1">
    <source>
        <dbReference type="SAM" id="MobiDB-lite"/>
    </source>
</evidence>
<dbReference type="Proteomes" id="UP000199494">
    <property type="component" value="Unassembled WGS sequence"/>
</dbReference>
<keyword evidence="4" id="KW-1185">Reference proteome</keyword>
<dbReference type="STRING" id="530584.SAMN05421630_109199"/>
<proteinExistence type="predicted"/>
<dbReference type="AlphaFoldDB" id="A0A1G6VFK5"/>
<evidence type="ECO:0000313" key="3">
    <source>
        <dbReference type="EMBL" id="SDD51797.1"/>
    </source>
</evidence>
<sequence length="232" mass="23020">MPGGSGRSVASRSLPVAVLCVLAAALTVAGSFIPLFSGELSLLGTRQLSIGITAWGFDTDAPTREGGVAVNGVPLVFAAVLLLVAAALVLFTARASGAARRGLGAASVTGAAAFLAGTVWTVGMQAASWVDTFRPTGDAAGDSDVGVDAGLSAGMWLLIAAAVLALAGAAWALVALLPAGERAEPVTPRYGFPAQQAPRQPWEAGRPGATPPPSPQYPGAGPEEGQGPANRA</sequence>
<reference evidence="3 4" key="1">
    <citation type="submission" date="2016-10" db="EMBL/GenBank/DDBJ databases">
        <authorList>
            <person name="de Groot N.N."/>
        </authorList>
    </citation>
    <scope>NUCLEOTIDE SEQUENCE [LARGE SCALE GENOMIC DNA]</scope>
    <source>
        <strain evidence="3 4">CGMCC 4.5506</strain>
    </source>
</reference>
<accession>A0A1G6VFK5</accession>
<dbReference type="EMBL" id="FMZE01000009">
    <property type="protein sequence ID" value="SDD51797.1"/>
    <property type="molecule type" value="Genomic_DNA"/>
</dbReference>
<evidence type="ECO:0000256" key="2">
    <source>
        <dbReference type="SAM" id="Phobius"/>
    </source>
</evidence>
<evidence type="ECO:0000313" key="4">
    <source>
        <dbReference type="Proteomes" id="UP000199494"/>
    </source>
</evidence>